<feature type="compositionally biased region" description="Basic residues" evidence="3">
    <location>
        <begin position="92"/>
        <end position="105"/>
    </location>
</feature>
<dbReference type="Gene3D" id="3.30.160.100">
    <property type="entry name" value="Ribosome hibernation promotion factor-like"/>
    <property type="match status" value="1"/>
</dbReference>
<dbReference type="InterPro" id="IPR050574">
    <property type="entry name" value="HPF/YfiA_ribosome-assoc"/>
</dbReference>
<feature type="domain" description="Sigma 54 modulation/S30EA ribosomal protein C-terminal" evidence="4">
    <location>
        <begin position="172"/>
        <end position="225"/>
    </location>
</feature>
<keyword evidence="6" id="KW-1185">Reference proteome</keyword>
<dbReference type="InterPro" id="IPR003489">
    <property type="entry name" value="RHF/RaiA"/>
</dbReference>
<name>A0ABW3R551_9PSEU</name>
<dbReference type="HAMAP" id="MF_00839">
    <property type="entry name" value="HPF"/>
    <property type="match status" value="1"/>
</dbReference>
<comment type="similarity">
    <text evidence="2">Belongs to the HPF/YfiA ribosome-associated protein family. Long HPF subfamily.</text>
</comment>
<comment type="function">
    <text evidence="2">Required for dimerization of active 70S ribosomes into 100S ribosomes in stationary phase; 100S ribosomes are translationally inactive and sometimes present during exponential growth.</text>
</comment>
<sequence>MDIVVKGRNVEVPDHYRVHVAEKLARLERYDRKVIRFDVELFHEPNRRQSKNCQRVEITGKGRGPVVRSEACAGDFYAALDSAVNKLENRLRRSHDRRRVHHGRRGPTSVAEATSALGDALPIRPDSDSQAQGMWLGHTAVLEAAEPEPAYEGMAEVPAQRWDDGVEENLPGRVVREKEHAAKPMTVDQALYEMELVGHDFYLFSDADSGRPSVVYRRKGFDYGVIRLA</sequence>
<dbReference type="InterPro" id="IPR032528">
    <property type="entry name" value="Ribosom_S30AE_C"/>
</dbReference>
<dbReference type="RefSeq" id="WP_380729900.1">
    <property type="nucleotide sequence ID" value="NZ_JBHTLK010000344.1"/>
</dbReference>
<feature type="region of interest" description="Disordered" evidence="3">
    <location>
        <begin position="92"/>
        <end position="113"/>
    </location>
</feature>
<evidence type="ECO:0000256" key="2">
    <source>
        <dbReference type="HAMAP-Rule" id="MF_00839"/>
    </source>
</evidence>
<dbReference type="InterPro" id="IPR034694">
    <property type="entry name" value="HPF_long/plastid"/>
</dbReference>
<dbReference type="InterPro" id="IPR036567">
    <property type="entry name" value="RHF-like"/>
</dbReference>
<gene>
    <name evidence="2 5" type="primary">hpf</name>
    <name evidence="5" type="ORF">ACFQ3T_34225</name>
</gene>
<evidence type="ECO:0000313" key="6">
    <source>
        <dbReference type="Proteomes" id="UP001597168"/>
    </source>
</evidence>
<proteinExistence type="inferred from homology"/>
<dbReference type="Gene3D" id="3.30.505.50">
    <property type="entry name" value="Sigma 54 modulation/S30EA ribosomal protein, C-terminal domain"/>
    <property type="match status" value="1"/>
</dbReference>
<protein>
    <recommendedName>
        <fullName evidence="2">Ribosome hibernation promoting factor</fullName>
        <shortName evidence="2">HPF</shortName>
    </recommendedName>
</protein>
<dbReference type="Proteomes" id="UP001597168">
    <property type="component" value="Unassembled WGS sequence"/>
</dbReference>
<dbReference type="PANTHER" id="PTHR33231:SF1">
    <property type="entry name" value="30S RIBOSOMAL PROTEIN"/>
    <property type="match status" value="1"/>
</dbReference>
<keyword evidence="1 2" id="KW-0810">Translation regulation</keyword>
<keyword evidence="2" id="KW-0963">Cytoplasm</keyword>
<comment type="subunit">
    <text evidence="2">Interacts with 100S ribosomes.</text>
</comment>
<evidence type="ECO:0000256" key="3">
    <source>
        <dbReference type="SAM" id="MobiDB-lite"/>
    </source>
</evidence>
<evidence type="ECO:0000259" key="4">
    <source>
        <dbReference type="Pfam" id="PF16321"/>
    </source>
</evidence>
<dbReference type="EMBL" id="JBHTLK010000344">
    <property type="protein sequence ID" value="MFD1152218.1"/>
    <property type="molecule type" value="Genomic_DNA"/>
</dbReference>
<dbReference type="SUPFAM" id="SSF69754">
    <property type="entry name" value="Ribosome binding protein Y (YfiA homologue)"/>
    <property type="match status" value="1"/>
</dbReference>
<evidence type="ECO:0000256" key="1">
    <source>
        <dbReference type="ARBA" id="ARBA00022845"/>
    </source>
</evidence>
<dbReference type="CDD" id="cd00552">
    <property type="entry name" value="RaiA"/>
    <property type="match status" value="1"/>
</dbReference>
<comment type="subcellular location">
    <subcellularLocation>
        <location evidence="2">Cytoplasm</location>
    </subcellularLocation>
</comment>
<dbReference type="PANTHER" id="PTHR33231">
    <property type="entry name" value="30S RIBOSOMAL PROTEIN"/>
    <property type="match status" value="1"/>
</dbReference>
<dbReference type="Pfam" id="PF16321">
    <property type="entry name" value="Ribosom_S30AE_C"/>
    <property type="match status" value="1"/>
</dbReference>
<evidence type="ECO:0000313" key="5">
    <source>
        <dbReference type="EMBL" id="MFD1152218.1"/>
    </source>
</evidence>
<reference evidence="6" key="1">
    <citation type="journal article" date="2019" name="Int. J. Syst. Evol. Microbiol.">
        <title>The Global Catalogue of Microorganisms (GCM) 10K type strain sequencing project: providing services to taxonomists for standard genome sequencing and annotation.</title>
        <authorList>
            <consortium name="The Broad Institute Genomics Platform"/>
            <consortium name="The Broad Institute Genome Sequencing Center for Infectious Disease"/>
            <person name="Wu L."/>
            <person name="Ma J."/>
        </authorList>
    </citation>
    <scope>NUCLEOTIDE SEQUENCE [LARGE SCALE GENOMIC DNA]</scope>
    <source>
        <strain evidence="6">CCUG 60214</strain>
    </source>
</reference>
<comment type="caution">
    <text evidence="5">The sequence shown here is derived from an EMBL/GenBank/DDBJ whole genome shotgun (WGS) entry which is preliminary data.</text>
</comment>
<organism evidence="5 6">
    <name type="scientific">Saccharothrix hoggarensis</name>
    <dbReference type="NCBI Taxonomy" id="913853"/>
    <lineage>
        <taxon>Bacteria</taxon>
        <taxon>Bacillati</taxon>
        <taxon>Actinomycetota</taxon>
        <taxon>Actinomycetes</taxon>
        <taxon>Pseudonocardiales</taxon>
        <taxon>Pseudonocardiaceae</taxon>
        <taxon>Saccharothrix</taxon>
    </lineage>
</organism>
<dbReference type="NCBIfam" id="TIGR00741">
    <property type="entry name" value="yfiA"/>
    <property type="match status" value="1"/>
</dbReference>
<dbReference type="InterPro" id="IPR038416">
    <property type="entry name" value="Ribosom_S30AE_C_sf"/>
</dbReference>
<accession>A0ABW3R551</accession>
<dbReference type="Pfam" id="PF02482">
    <property type="entry name" value="Ribosomal_S30AE"/>
    <property type="match status" value="1"/>
</dbReference>